<dbReference type="PANTHER" id="PTHR10366">
    <property type="entry name" value="NAD DEPENDENT EPIMERASE/DEHYDRATASE"/>
    <property type="match status" value="1"/>
</dbReference>
<name>A0A409VW20_9AGAR</name>
<dbReference type="Proteomes" id="UP000284706">
    <property type="component" value="Unassembled WGS sequence"/>
</dbReference>
<dbReference type="EMBL" id="NHYE01005540">
    <property type="protein sequence ID" value="PPQ70462.1"/>
    <property type="molecule type" value="Genomic_DNA"/>
</dbReference>
<protein>
    <recommendedName>
        <fullName evidence="3">NAD-dependent epimerase/dehydratase domain-containing protein</fullName>
    </recommendedName>
</protein>
<gene>
    <name evidence="4" type="ORF">CVT26_013909</name>
</gene>
<keyword evidence="1" id="KW-0560">Oxidoreductase</keyword>
<comment type="similarity">
    <text evidence="2">Belongs to the NAD(P)-dependent epimerase/dehydratase family. Dihydroflavonol-4-reductase subfamily.</text>
</comment>
<evidence type="ECO:0000256" key="1">
    <source>
        <dbReference type="ARBA" id="ARBA00023002"/>
    </source>
</evidence>
<dbReference type="SUPFAM" id="SSF51735">
    <property type="entry name" value="NAD(P)-binding Rossmann-fold domains"/>
    <property type="match status" value="1"/>
</dbReference>
<sequence>MPTVEPNRDTRILVTGGNGFIGMWVIRTLLEQGYSVRGAIRSLEKGMGLRDYFLNSNVEWVVVKDFYKDGGFDNAVKDVDAIIHMASPVTTDSEDPDAYIKPAVDGTLSLLKSAARVGKSVKRVVFTSSCAAVIGPVNKPNTIFNEDNWADESVRITEEKGKDAPDLTKYRASKTLAEKAAWKFYNEHKAEIGWDLVALNPSLPTLLDPKKPHQLNASLATWWKIITKKDVSDEELKQTYAFIDVRDIASAHVVALSKAEAGGERMIISNALTRPYATGAITWQETPTDTLAAGNIINSLQPKLYASGILPRGKPDLDKTISYDYDGSKGKRILGLKYRSKEETFSDTLADFEARRWLEKPVE</sequence>
<dbReference type="STRING" id="231916.A0A409VW20"/>
<dbReference type="PANTHER" id="PTHR10366:SF564">
    <property type="entry name" value="STEROL-4-ALPHA-CARBOXYLATE 3-DEHYDROGENASE, DECARBOXYLATING"/>
    <property type="match status" value="1"/>
</dbReference>
<reference evidence="4 5" key="1">
    <citation type="journal article" date="2018" name="Evol. Lett.">
        <title>Horizontal gene cluster transfer increased hallucinogenic mushroom diversity.</title>
        <authorList>
            <person name="Reynolds H.T."/>
            <person name="Vijayakumar V."/>
            <person name="Gluck-Thaler E."/>
            <person name="Korotkin H.B."/>
            <person name="Matheny P.B."/>
            <person name="Slot J.C."/>
        </authorList>
    </citation>
    <scope>NUCLEOTIDE SEQUENCE [LARGE SCALE GENOMIC DNA]</scope>
    <source>
        <strain evidence="4 5">SRW20</strain>
    </source>
</reference>
<evidence type="ECO:0000259" key="3">
    <source>
        <dbReference type="Pfam" id="PF01370"/>
    </source>
</evidence>
<dbReference type="Pfam" id="PF01370">
    <property type="entry name" value="Epimerase"/>
    <property type="match status" value="1"/>
</dbReference>
<proteinExistence type="inferred from homology"/>
<dbReference type="FunCoup" id="A0A409VW20">
    <property type="interactions" value="58"/>
</dbReference>
<dbReference type="InParanoid" id="A0A409VW20"/>
<evidence type="ECO:0000313" key="5">
    <source>
        <dbReference type="Proteomes" id="UP000284706"/>
    </source>
</evidence>
<comment type="caution">
    <text evidence="4">The sequence shown here is derived from an EMBL/GenBank/DDBJ whole genome shotgun (WGS) entry which is preliminary data.</text>
</comment>
<evidence type="ECO:0000256" key="2">
    <source>
        <dbReference type="ARBA" id="ARBA00023445"/>
    </source>
</evidence>
<dbReference type="InterPro" id="IPR050425">
    <property type="entry name" value="NAD(P)_dehydrat-like"/>
</dbReference>
<dbReference type="InterPro" id="IPR036291">
    <property type="entry name" value="NAD(P)-bd_dom_sf"/>
</dbReference>
<evidence type="ECO:0000313" key="4">
    <source>
        <dbReference type="EMBL" id="PPQ70462.1"/>
    </source>
</evidence>
<organism evidence="4 5">
    <name type="scientific">Gymnopilus dilepis</name>
    <dbReference type="NCBI Taxonomy" id="231916"/>
    <lineage>
        <taxon>Eukaryota</taxon>
        <taxon>Fungi</taxon>
        <taxon>Dikarya</taxon>
        <taxon>Basidiomycota</taxon>
        <taxon>Agaricomycotina</taxon>
        <taxon>Agaricomycetes</taxon>
        <taxon>Agaricomycetidae</taxon>
        <taxon>Agaricales</taxon>
        <taxon>Agaricineae</taxon>
        <taxon>Hymenogastraceae</taxon>
        <taxon>Gymnopilus</taxon>
    </lineage>
</organism>
<feature type="domain" description="NAD-dependent epimerase/dehydratase" evidence="3">
    <location>
        <begin position="12"/>
        <end position="264"/>
    </location>
</feature>
<dbReference type="AlphaFoldDB" id="A0A409VW20"/>
<accession>A0A409VW20</accession>
<dbReference type="OrthoDB" id="2735536at2759"/>
<dbReference type="Gene3D" id="3.40.50.720">
    <property type="entry name" value="NAD(P)-binding Rossmann-like Domain"/>
    <property type="match status" value="1"/>
</dbReference>
<dbReference type="InterPro" id="IPR001509">
    <property type="entry name" value="Epimerase_deHydtase"/>
</dbReference>
<dbReference type="GO" id="GO:0016616">
    <property type="term" value="F:oxidoreductase activity, acting on the CH-OH group of donors, NAD or NADP as acceptor"/>
    <property type="evidence" value="ECO:0007669"/>
    <property type="project" value="TreeGrafter"/>
</dbReference>
<keyword evidence="5" id="KW-1185">Reference proteome</keyword>